<feature type="domain" description="Histidine kinase" evidence="3">
    <location>
        <begin position="322"/>
        <end position="598"/>
    </location>
</feature>
<keyword evidence="1 2" id="KW-0597">Phosphoprotein</keyword>
<evidence type="ECO:0000313" key="6">
    <source>
        <dbReference type="EMBL" id="QRD06576.1"/>
    </source>
</evidence>
<dbReference type="PANTHER" id="PTHR43719:SF30">
    <property type="entry name" value="TWO-COMPONENT SYSTEM RESPONSE REGULATOR"/>
    <property type="match status" value="1"/>
</dbReference>
<sequence length="813" mass="90532">MPMHAGTSAHDVFDLEAIELHPAPKFVIKIGPTALNFDLLYVNEAFRDGELRSKILDEKEEALLFRSWAQSLRGHGDVQHEFAGWTWSAQLPMQASGLKVVSGEKSLGKGDAGQARTGYPNTSFTDRSHVYTPAKEGFATGIDSRTRSLSHSIPRTNLIARWEGIQAMMEMSDVGVFEYNTEGKLLHANEAWYKLSSHPRDLPAHVNFSFMDLVHPEDQSLVLSMWNKLAQGIPVTFEMRWKSHGYVLSACVPIFDEDNVLISIAGNTIDIADQKKTQEAIQARVEALEQARVSEMKLTRLQHRRVQEALEAKRQQENFIDMTSHELRNPLSAVVQCAELVIAELQRLLIKPSKATGDILDPSVVQEDLSSSLDALQTIVSCSMHQKRVIDDVLTLSKLDSDLIIITPVRVRPTVVVSDAIKMFVVECQQMDIQLGFVEDESIKQVEWVMLDPSRLLQILINLLTNAIKFTKERPIRKIIVKLGASWERPPAIWHAISFTSAASKGPDIFNQSEWGAGRMCHLWIKVTDTGCGMTEDEQKNLFSRFTQASPRTHVKYGGSGLGLFISKSLTTLLGGGIGVASAADVGSTFAFFVGTRLAEPPADHVVGRASQETSLVDRTCDYQIAMNSVKLNVLIVEDNLVNQRVLKKQLDKCGWTVHVAGNGQEALDWLKRSIFWRNEHEAVDGIEFKEDCQPKAELDIILLDIEMPIMDGLTCARRIREYEKRGLLGLPPSASGQQGPLPSDERSAPIQNQKFRLPLLAVSANARVEQIQEAVAAGMDDAITKPFRIPEIWPKITSLIPRLSSTGEGKRR</sequence>
<evidence type="ECO:0008006" key="8">
    <source>
        <dbReference type="Google" id="ProtNLM"/>
    </source>
</evidence>
<dbReference type="SUPFAM" id="SSF55874">
    <property type="entry name" value="ATPase domain of HSP90 chaperone/DNA topoisomerase II/histidine kinase"/>
    <property type="match status" value="1"/>
</dbReference>
<dbReference type="InterPro" id="IPR003594">
    <property type="entry name" value="HATPase_dom"/>
</dbReference>
<dbReference type="OMA" id="FRIPEIW"/>
<dbReference type="Pfam" id="PF02518">
    <property type="entry name" value="HATPase_c"/>
    <property type="match status" value="1"/>
</dbReference>
<dbReference type="SUPFAM" id="SSF47384">
    <property type="entry name" value="Homodimeric domain of signal transducing histidine kinase"/>
    <property type="match status" value="1"/>
</dbReference>
<dbReference type="GO" id="GO:0000155">
    <property type="term" value="F:phosphorelay sensor kinase activity"/>
    <property type="evidence" value="ECO:0007669"/>
    <property type="project" value="InterPro"/>
</dbReference>
<dbReference type="InterPro" id="IPR005467">
    <property type="entry name" value="His_kinase_dom"/>
</dbReference>
<dbReference type="SUPFAM" id="SSF52172">
    <property type="entry name" value="CheY-like"/>
    <property type="match status" value="1"/>
</dbReference>
<dbReference type="InterPro" id="IPR003661">
    <property type="entry name" value="HisK_dim/P_dom"/>
</dbReference>
<dbReference type="SMART" id="SM00387">
    <property type="entry name" value="HATPase_c"/>
    <property type="match status" value="1"/>
</dbReference>
<feature type="domain" description="Response regulatory" evidence="4">
    <location>
        <begin position="633"/>
        <end position="801"/>
    </location>
</feature>
<dbReference type="Gene3D" id="3.40.50.2300">
    <property type="match status" value="1"/>
</dbReference>
<dbReference type="VEuPathDB" id="FungiDB:JI435_134810"/>
<dbReference type="AlphaFoldDB" id="A0A7U2IB64"/>
<dbReference type="InterPro" id="IPR036097">
    <property type="entry name" value="HisK_dim/P_sf"/>
</dbReference>
<dbReference type="PROSITE" id="PS50110">
    <property type="entry name" value="RESPONSE_REGULATORY"/>
    <property type="match status" value="1"/>
</dbReference>
<dbReference type="OrthoDB" id="303614at2759"/>
<dbReference type="SUPFAM" id="SSF55785">
    <property type="entry name" value="PYP-like sensor domain (PAS domain)"/>
    <property type="match status" value="1"/>
</dbReference>
<evidence type="ECO:0000313" key="7">
    <source>
        <dbReference type="Proteomes" id="UP000663193"/>
    </source>
</evidence>
<feature type="modified residue" description="4-aspartylphosphate" evidence="2">
    <location>
        <position position="705"/>
    </location>
</feature>
<dbReference type="CDD" id="cd00082">
    <property type="entry name" value="HisKA"/>
    <property type="match status" value="1"/>
</dbReference>
<evidence type="ECO:0000259" key="3">
    <source>
        <dbReference type="PROSITE" id="PS50109"/>
    </source>
</evidence>
<dbReference type="CDD" id="cd00130">
    <property type="entry name" value="PAS"/>
    <property type="match status" value="1"/>
</dbReference>
<dbReference type="Pfam" id="PF00512">
    <property type="entry name" value="HisKA"/>
    <property type="match status" value="1"/>
</dbReference>
<dbReference type="InterPro" id="IPR050956">
    <property type="entry name" value="2C_system_His_kinase"/>
</dbReference>
<proteinExistence type="predicted"/>
<dbReference type="Gene3D" id="3.30.450.20">
    <property type="entry name" value="PAS domain"/>
    <property type="match status" value="1"/>
</dbReference>
<evidence type="ECO:0000259" key="5">
    <source>
        <dbReference type="PROSITE" id="PS50112"/>
    </source>
</evidence>
<dbReference type="InterPro" id="IPR000014">
    <property type="entry name" value="PAS"/>
</dbReference>
<dbReference type="InterPro" id="IPR011006">
    <property type="entry name" value="CheY-like_superfamily"/>
</dbReference>
<evidence type="ECO:0000256" key="1">
    <source>
        <dbReference type="ARBA" id="ARBA00022553"/>
    </source>
</evidence>
<dbReference type="PROSITE" id="PS50112">
    <property type="entry name" value="PAS"/>
    <property type="match status" value="1"/>
</dbReference>
<protein>
    <recommendedName>
        <fullName evidence="8">Histidine kinase</fullName>
    </recommendedName>
</protein>
<dbReference type="SMART" id="SM00388">
    <property type="entry name" value="HisKA"/>
    <property type="match status" value="1"/>
</dbReference>
<dbReference type="CDD" id="cd17546">
    <property type="entry name" value="REC_hyHK_CKI1_RcsC-like"/>
    <property type="match status" value="1"/>
</dbReference>
<dbReference type="SMART" id="SM00448">
    <property type="entry name" value="REC"/>
    <property type="match status" value="1"/>
</dbReference>
<dbReference type="InterPro" id="IPR035965">
    <property type="entry name" value="PAS-like_dom_sf"/>
</dbReference>
<dbReference type="Gene3D" id="1.10.287.130">
    <property type="match status" value="1"/>
</dbReference>
<dbReference type="InterPro" id="IPR001789">
    <property type="entry name" value="Sig_transdc_resp-reg_receiver"/>
</dbReference>
<dbReference type="InterPro" id="IPR036890">
    <property type="entry name" value="HATPase_C_sf"/>
</dbReference>
<reference evidence="7" key="1">
    <citation type="journal article" date="2021" name="BMC Genomics">
        <title>Chromosome-level genome assembly and manually-curated proteome of model necrotroph Parastagonospora nodorum Sn15 reveals a genome-wide trove of candidate effector homologs, and redundancy of virulence-related functions within an accessory chromosome.</title>
        <authorList>
            <person name="Bertazzoni S."/>
            <person name="Jones D.A.B."/>
            <person name="Phan H.T."/>
            <person name="Tan K.-C."/>
            <person name="Hane J.K."/>
        </authorList>
    </citation>
    <scope>NUCLEOTIDE SEQUENCE [LARGE SCALE GENOMIC DNA]</scope>
    <source>
        <strain evidence="7">SN15 / ATCC MYA-4574 / FGSC 10173)</strain>
    </source>
</reference>
<gene>
    <name evidence="6" type="ORF">JI435_134810</name>
</gene>
<accession>A0A7U2IB64</accession>
<dbReference type="PROSITE" id="PS50109">
    <property type="entry name" value="HIS_KIN"/>
    <property type="match status" value="1"/>
</dbReference>
<keyword evidence="7" id="KW-1185">Reference proteome</keyword>
<dbReference type="Gene3D" id="3.30.565.10">
    <property type="entry name" value="Histidine kinase-like ATPase, C-terminal domain"/>
    <property type="match status" value="1"/>
</dbReference>
<dbReference type="Proteomes" id="UP000663193">
    <property type="component" value="Chromosome 21"/>
</dbReference>
<organism evidence="6 7">
    <name type="scientific">Phaeosphaeria nodorum (strain SN15 / ATCC MYA-4574 / FGSC 10173)</name>
    <name type="common">Glume blotch fungus</name>
    <name type="synonym">Parastagonospora nodorum</name>
    <dbReference type="NCBI Taxonomy" id="321614"/>
    <lineage>
        <taxon>Eukaryota</taxon>
        <taxon>Fungi</taxon>
        <taxon>Dikarya</taxon>
        <taxon>Ascomycota</taxon>
        <taxon>Pezizomycotina</taxon>
        <taxon>Dothideomycetes</taxon>
        <taxon>Pleosporomycetidae</taxon>
        <taxon>Pleosporales</taxon>
        <taxon>Pleosporineae</taxon>
        <taxon>Phaeosphaeriaceae</taxon>
        <taxon>Parastagonospora</taxon>
    </lineage>
</organism>
<evidence type="ECO:0000259" key="4">
    <source>
        <dbReference type="PROSITE" id="PS50110"/>
    </source>
</evidence>
<name>A0A7U2IB64_PHANO</name>
<dbReference type="PANTHER" id="PTHR43719">
    <property type="entry name" value="TWO-COMPONENT HISTIDINE KINASE"/>
    <property type="match status" value="1"/>
</dbReference>
<dbReference type="PRINTS" id="PR00344">
    <property type="entry name" value="BCTRLSENSOR"/>
</dbReference>
<feature type="domain" description="PAS" evidence="5">
    <location>
        <begin position="161"/>
        <end position="233"/>
    </location>
</feature>
<evidence type="ECO:0000256" key="2">
    <source>
        <dbReference type="PROSITE-ProRule" id="PRU00169"/>
    </source>
</evidence>
<dbReference type="InterPro" id="IPR004358">
    <property type="entry name" value="Sig_transdc_His_kin-like_C"/>
</dbReference>
<dbReference type="EMBL" id="CP069043">
    <property type="protein sequence ID" value="QRD06576.1"/>
    <property type="molecule type" value="Genomic_DNA"/>
</dbReference>